<keyword evidence="3" id="KW-0418">Kinase</keyword>
<evidence type="ECO:0000259" key="6">
    <source>
        <dbReference type="PROSITE" id="PS50011"/>
    </source>
</evidence>
<organism evidence="7 8">
    <name type="scientific">Planomonospora alba</name>
    <dbReference type="NCBI Taxonomy" id="161354"/>
    <lineage>
        <taxon>Bacteria</taxon>
        <taxon>Bacillati</taxon>
        <taxon>Actinomycetota</taxon>
        <taxon>Actinomycetes</taxon>
        <taxon>Streptosporangiales</taxon>
        <taxon>Streptosporangiaceae</taxon>
        <taxon>Planomonospora</taxon>
    </lineage>
</organism>
<dbReference type="PROSITE" id="PS50011">
    <property type="entry name" value="PROTEIN_KINASE_DOM"/>
    <property type="match status" value="1"/>
</dbReference>
<dbReference type="SMART" id="SM00062">
    <property type="entry name" value="PBPb"/>
    <property type="match status" value="1"/>
</dbReference>
<dbReference type="PANTHER" id="PTHR43289">
    <property type="entry name" value="MITOGEN-ACTIVATED PROTEIN KINASE KINASE KINASE 20-RELATED"/>
    <property type="match status" value="1"/>
</dbReference>
<sequence length="606" mass="63181">MSEIEPLRPGDPPRLGDFELLGRLGEGGQGVVYLGESDDGTRAAVKLLHVRFTGEEHARSRFARELQAARRVEAFCTARVLAADLDGETPYIASELIDGPSLRQVVRRDGPLAGETLERLAIGTATALAAIHRAGIAHRDFKPDNVLLASDGPRVVDFGIAKIIDESGTITTRAVGTPAYMAPEQIAGDRVGCPADVFAWGSTMIFAATGRAPFGGDTIVATLHRVINHEADLSALPDGLREIVAGCLAKDQERRPTADEVLRRLLGHPAQDGAEVSDAELSEGAQAATADLTRGTGTARARATSARAAAAGGIAAAALAVAVAFAQFGSPSGAGGATARPPATAAASTPVPTPSPSTGSPLLDRIARTRTITIGYRGGLPGMALKRSGAPSGFEIDVARRIAAELKVPADGVVFKDVGIRREEAVESGAVDLVVANLSITEGRRGRVAFAGPYYLAYRDVLVRKGSGISSLEDLRGRRVCVAPGTTTTALIRDRGIAFEAVEADDMAECADRVADGTADAFPGDDLVVAGFGARESGEFTIAGLRLRREPYGVALRKGDRLACAAVTGAIEAMYEDGSMKELLDRHFGAVGFRPATARPRPEPCG</sequence>
<evidence type="ECO:0000313" key="8">
    <source>
        <dbReference type="Proteomes" id="UP001500320"/>
    </source>
</evidence>
<feature type="region of interest" description="Disordered" evidence="5">
    <location>
        <begin position="332"/>
        <end position="362"/>
    </location>
</feature>
<dbReference type="Gene3D" id="3.30.200.20">
    <property type="entry name" value="Phosphorylase Kinase, domain 1"/>
    <property type="match status" value="1"/>
</dbReference>
<dbReference type="RefSeq" id="WP_344860096.1">
    <property type="nucleotide sequence ID" value="NZ_BAAAUT010000023.1"/>
</dbReference>
<dbReference type="PROSITE" id="PS00108">
    <property type="entry name" value="PROTEIN_KINASE_ST"/>
    <property type="match status" value="1"/>
</dbReference>
<feature type="domain" description="Protein kinase" evidence="6">
    <location>
        <begin position="18"/>
        <end position="271"/>
    </location>
</feature>
<accession>A0ABP6N758</accession>
<keyword evidence="1" id="KW-0808">Transferase</keyword>
<dbReference type="InterPro" id="IPR011009">
    <property type="entry name" value="Kinase-like_dom_sf"/>
</dbReference>
<dbReference type="CDD" id="cd14014">
    <property type="entry name" value="STKc_PknB_like"/>
    <property type="match status" value="1"/>
</dbReference>
<evidence type="ECO:0000256" key="3">
    <source>
        <dbReference type="ARBA" id="ARBA00022777"/>
    </source>
</evidence>
<evidence type="ECO:0000256" key="2">
    <source>
        <dbReference type="ARBA" id="ARBA00022741"/>
    </source>
</evidence>
<dbReference type="Gene3D" id="1.10.510.10">
    <property type="entry name" value="Transferase(Phosphotransferase) domain 1"/>
    <property type="match status" value="1"/>
</dbReference>
<dbReference type="SUPFAM" id="SSF56112">
    <property type="entry name" value="Protein kinase-like (PK-like)"/>
    <property type="match status" value="1"/>
</dbReference>
<dbReference type="Proteomes" id="UP001500320">
    <property type="component" value="Unassembled WGS sequence"/>
</dbReference>
<proteinExistence type="predicted"/>
<dbReference type="InterPro" id="IPR001638">
    <property type="entry name" value="Solute-binding_3/MltF_N"/>
</dbReference>
<feature type="compositionally biased region" description="Low complexity" evidence="5">
    <location>
        <begin position="332"/>
        <end position="361"/>
    </location>
</feature>
<dbReference type="Pfam" id="PF00069">
    <property type="entry name" value="Pkinase"/>
    <property type="match status" value="1"/>
</dbReference>
<reference evidence="8" key="1">
    <citation type="journal article" date="2019" name="Int. J. Syst. Evol. Microbiol.">
        <title>The Global Catalogue of Microorganisms (GCM) 10K type strain sequencing project: providing services to taxonomists for standard genome sequencing and annotation.</title>
        <authorList>
            <consortium name="The Broad Institute Genomics Platform"/>
            <consortium name="The Broad Institute Genome Sequencing Center for Infectious Disease"/>
            <person name="Wu L."/>
            <person name="Ma J."/>
        </authorList>
    </citation>
    <scope>NUCLEOTIDE SEQUENCE [LARGE SCALE GENOMIC DNA]</scope>
    <source>
        <strain evidence="8">JCM 9373</strain>
    </source>
</reference>
<dbReference type="PANTHER" id="PTHR43289:SF34">
    <property type="entry name" value="SERINE_THREONINE-PROTEIN KINASE YBDM-RELATED"/>
    <property type="match status" value="1"/>
</dbReference>
<gene>
    <name evidence="7" type="ORF">GCM10010466_31500</name>
</gene>
<dbReference type="Pfam" id="PF00497">
    <property type="entry name" value="SBP_bac_3"/>
    <property type="match status" value="1"/>
</dbReference>
<dbReference type="EMBL" id="BAAAUT010000023">
    <property type="protein sequence ID" value="GAA3138267.1"/>
    <property type="molecule type" value="Genomic_DNA"/>
</dbReference>
<dbReference type="SUPFAM" id="SSF53850">
    <property type="entry name" value="Periplasmic binding protein-like II"/>
    <property type="match status" value="1"/>
</dbReference>
<keyword evidence="4" id="KW-0067">ATP-binding</keyword>
<evidence type="ECO:0000256" key="5">
    <source>
        <dbReference type="SAM" id="MobiDB-lite"/>
    </source>
</evidence>
<protein>
    <recommendedName>
        <fullName evidence="6">Protein kinase domain-containing protein</fullName>
    </recommendedName>
</protein>
<evidence type="ECO:0000313" key="7">
    <source>
        <dbReference type="EMBL" id="GAA3138267.1"/>
    </source>
</evidence>
<name>A0ABP6N758_9ACTN</name>
<dbReference type="InterPro" id="IPR000719">
    <property type="entry name" value="Prot_kinase_dom"/>
</dbReference>
<evidence type="ECO:0000256" key="1">
    <source>
        <dbReference type="ARBA" id="ARBA00022679"/>
    </source>
</evidence>
<comment type="caution">
    <text evidence="7">The sequence shown here is derived from an EMBL/GenBank/DDBJ whole genome shotgun (WGS) entry which is preliminary data.</text>
</comment>
<dbReference type="CDD" id="cd13690">
    <property type="entry name" value="PBP2_GluB"/>
    <property type="match status" value="1"/>
</dbReference>
<keyword evidence="8" id="KW-1185">Reference proteome</keyword>
<dbReference type="Gene3D" id="3.40.190.10">
    <property type="entry name" value="Periplasmic binding protein-like II"/>
    <property type="match status" value="2"/>
</dbReference>
<dbReference type="InterPro" id="IPR008271">
    <property type="entry name" value="Ser/Thr_kinase_AS"/>
</dbReference>
<keyword evidence="2" id="KW-0547">Nucleotide-binding</keyword>
<evidence type="ECO:0000256" key="4">
    <source>
        <dbReference type="ARBA" id="ARBA00022840"/>
    </source>
</evidence>